<gene>
    <name evidence="2" type="ORF">DPMN_076821</name>
</gene>
<dbReference type="InterPro" id="IPR046906">
    <property type="entry name" value="Mab-21_HhH/H2TH-like"/>
</dbReference>
<reference evidence="2" key="1">
    <citation type="journal article" date="2019" name="bioRxiv">
        <title>The Genome of the Zebra Mussel, Dreissena polymorpha: A Resource for Invasive Species Research.</title>
        <authorList>
            <person name="McCartney M.A."/>
            <person name="Auch B."/>
            <person name="Kono T."/>
            <person name="Mallez S."/>
            <person name="Zhang Y."/>
            <person name="Obille A."/>
            <person name="Becker A."/>
            <person name="Abrahante J.E."/>
            <person name="Garbe J."/>
            <person name="Badalamenti J.P."/>
            <person name="Herman A."/>
            <person name="Mangelson H."/>
            <person name="Liachko I."/>
            <person name="Sullivan S."/>
            <person name="Sone E.D."/>
            <person name="Koren S."/>
            <person name="Silverstein K.A.T."/>
            <person name="Beckman K.B."/>
            <person name="Gohl D.M."/>
        </authorList>
    </citation>
    <scope>NUCLEOTIDE SEQUENCE</scope>
    <source>
        <strain evidence="2">Duluth1</strain>
        <tissue evidence="2">Whole animal</tissue>
    </source>
</reference>
<dbReference type="EMBL" id="JAIWYP010000015">
    <property type="protein sequence ID" value="KAH3701825.1"/>
    <property type="molecule type" value="Genomic_DNA"/>
</dbReference>
<dbReference type="Pfam" id="PF20266">
    <property type="entry name" value="Mab-21_C"/>
    <property type="match status" value="1"/>
</dbReference>
<sequence length="87" mass="10477">MVVKDVLKPLKKELSSYTVKNIVLWIAEKYPQSLFNERTFLHWVCEGLDELRTAIFTKHLPYYMISERNLMESCVIEEEQRRSGYQY</sequence>
<dbReference type="Gene3D" id="1.10.1410.40">
    <property type="match status" value="1"/>
</dbReference>
<accession>A0A9D3YN23</accession>
<dbReference type="AlphaFoldDB" id="A0A9D3YN23"/>
<comment type="caution">
    <text evidence="2">The sequence shown here is derived from an EMBL/GenBank/DDBJ whole genome shotgun (WGS) entry which is preliminary data.</text>
</comment>
<organism evidence="2 3">
    <name type="scientific">Dreissena polymorpha</name>
    <name type="common">Zebra mussel</name>
    <name type="synonym">Mytilus polymorpha</name>
    <dbReference type="NCBI Taxonomy" id="45954"/>
    <lineage>
        <taxon>Eukaryota</taxon>
        <taxon>Metazoa</taxon>
        <taxon>Spiralia</taxon>
        <taxon>Lophotrochozoa</taxon>
        <taxon>Mollusca</taxon>
        <taxon>Bivalvia</taxon>
        <taxon>Autobranchia</taxon>
        <taxon>Heteroconchia</taxon>
        <taxon>Euheterodonta</taxon>
        <taxon>Imparidentia</taxon>
        <taxon>Neoheterodontei</taxon>
        <taxon>Myida</taxon>
        <taxon>Dreissenoidea</taxon>
        <taxon>Dreissenidae</taxon>
        <taxon>Dreissena</taxon>
    </lineage>
</organism>
<name>A0A9D3YN23_DREPO</name>
<reference evidence="2" key="2">
    <citation type="submission" date="2020-11" db="EMBL/GenBank/DDBJ databases">
        <authorList>
            <person name="McCartney M.A."/>
            <person name="Auch B."/>
            <person name="Kono T."/>
            <person name="Mallez S."/>
            <person name="Becker A."/>
            <person name="Gohl D.M."/>
            <person name="Silverstein K.A.T."/>
            <person name="Koren S."/>
            <person name="Bechman K.B."/>
            <person name="Herman A."/>
            <person name="Abrahante J.E."/>
            <person name="Garbe J."/>
        </authorList>
    </citation>
    <scope>NUCLEOTIDE SEQUENCE</scope>
    <source>
        <strain evidence="2">Duluth1</strain>
        <tissue evidence="2">Whole animal</tissue>
    </source>
</reference>
<dbReference type="Proteomes" id="UP000828390">
    <property type="component" value="Unassembled WGS sequence"/>
</dbReference>
<evidence type="ECO:0000313" key="2">
    <source>
        <dbReference type="EMBL" id="KAH3701825.1"/>
    </source>
</evidence>
<keyword evidence="3" id="KW-1185">Reference proteome</keyword>
<evidence type="ECO:0000259" key="1">
    <source>
        <dbReference type="Pfam" id="PF20266"/>
    </source>
</evidence>
<evidence type="ECO:0000313" key="3">
    <source>
        <dbReference type="Proteomes" id="UP000828390"/>
    </source>
</evidence>
<protein>
    <recommendedName>
        <fullName evidence="1">Mab-21-like HhH/H2TH-like domain-containing protein</fullName>
    </recommendedName>
</protein>
<feature type="domain" description="Mab-21-like HhH/H2TH-like" evidence="1">
    <location>
        <begin position="10"/>
        <end position="75"/>
    </location>
</feature>
<proteinExistence type="predicted"/>